<keyword evidence="1" id="KW-0732">Signal</keyword>
<dbReference type="RefSeq" id="WP_309480420.1">
    <property type="nucleotide sequence ID" value="NZ_CP133720.1"/>
</dbReference>
<dbReference type="EMBL" id="CP133720">
    <property type="protein sequence ID" value="WMW78918.1"/>
    <property type="molecule type" value="Genomic_DNA"/>
</dbReference>
<proteinExistence type="predicted"/>
<evidence type="ECO:0000313" key="2">
    <source>
        <dbReference type="EMBL" id="WMW78918.1"/>
    </source>
</evidence>
<accession>A0ABY9RCF1</accession>
<organism evidence="2 3">
    <name type="scientific">Undibacterium cyanobacteriorum</name>
    <dbReference type="NCBI Taxonomy" id="3073561"/>
    <lineage>
        <taxon>Bacteria</taxon>
        <taxon>Pseudomonadati</taxon>
        <taxon>Pseudomonadota</taxon>
        <taxon>Betaproteobacteria</taxon>
        <taxon>Burkholderiales</taxon>
        <taxon>Oxalobacteraceae</taxon>
        <taxon>Undibacterium</taxon>
    </lineage>
</organism>
<feature type="chain" id="PRO_5047156177" evidence="1">
    <location>
        <begin position="32"/>
        <end position="223"/>
    </location>
</feature>
<protein>
    <submittedName>
        <fullName evidence="2">Uncharacterized protein</fullName>
    </submittedName>
</protein>
<evidence type="ECO:0000256" key="1">
    <source>
        <dbReference type="SAM" id="SignalP"/>
    </source>
</evidence>
<gene>
    <name evidence="2" type="ORF">RF679_09585</name>
</gene>
<evidence type="ECO:0000313" key="3">
    <source>
        <dbReference type="Proteomes" id="UP001181355"/>
    </source>
</evidence>
<name>A0ABY9RCF1_9BURK</name>
<keyword evidence="3" id="KW-1185">Reference proteome</keyword>
<sequence>MALKSPVRLTLDMLRFLIFACLFINLDAATAADCHLSARTPIVVATSNDGLTKLTLNQSPTCLTVYDGNGARSILIKDIDEVKDILPNPTVSLSFDAKYAAVEFEAGEDDHVVLVLRLDNLRTVLVGKFQSATWMQLNNKLLLVPNYGMMELQKTRGIILYSPDLNQRKSIANEYFFLGKVEVDGNQIVADIVEYKGENQILSTIKYDFLKRKLIAKSRLESK</sequence>
<reference evidence="2" key="1">
    <citation type="submission" date="2023-09" db="EMBL/GenBank/DDBJ databases">
        <title>Undibacterium sp. 20NA77.5 isolated from freshwater.</title>
        <authorList>
            <person name="Le V."/>
            <person name="Ko S.-R."/>
            <person name="Ahn C.-Y."/>
            <person name="Oh H.-M."/>
        </authorList>
    </citation>
    <scope>NUCLEOTIDE SEQUENCE</scope>
    <source>
        <strain evidence="2">20NA77.5</strain>
    </source>
</reference>
<dbReference type="Proteomes" id="UP001181355">
    <property type="component" value="Chromosome"/>
</dbReference>
<feature type="signal peptide" evidence="1">
    <location>
        <begin position="1"/>
        <end position="31"/>
    </location>
</feature>